<dbReference type="Pfam" id="PF00110">
    <property type="entry name" value="wnt"/>
    <property type="match status" value="1"/>
</dbReference>
<comment type="function">
    <text evidence="9">Ligand for members of the frizzled family of seven transmembrane receptors.</text>
</comment>
<dbReference type="InterPro" id="IPR005817">
    <property type="entry name" value="Wnt"/>
</dbReference>
<evidence type="ECO:0000313" key="11">
    <source>
        <dbReference type="EMBL" id="XBK48598.1"/>
    </source>
</evidence>
<dbReference type="EMBL" id="PP860505">
    <property type="protein sequence ID" value="XBK48598.1"/>
    <property type="molecule type" value="mRNA"/>
</dbReference>
<name>A0AAU7EAS1_TERTR</name>
<gene>
    <name evidence="11" type="primary">wnt10</name>
</gene>
<dbReference type="CDD" id="cd19342">
    <property type="entry name" value="Wnt_Wnt10"/>
    <property type="match status" value="1"/>
</dbReference>
<keyword evidence="10" id="KW-0732">Signal</keyword>
<evidence type="ECO:0000256" key="9">
    <source>
        <dbReference type="RuleBase" id="RU003500"/>
    </source>
</evidence>
<dbReference type="GO" id="GO:0005615">
    <property type="term" value="C:extracellular space"/>
    <property type="evidence" value="ECO:0007669"/>
    <property type="project" value="TreeGrafter"/>
</dbReference>
<evidence type="ECO:0000256" key="5">
    <source>
        <dbReference type="ARBA" id="ARBA00022530"/>
    </source>
</evidence>
<dbReference type="AlphaFoldDB" id="A0AAU7EAS1"/>
<dbReference type="Gene3D" id="3.30.2460.20">
    <property type="match status" value="1"/>
</dbReference>
<evidence type="ECO:0000256" key="8">
    <source>
        <dbReference type="ARBA" id="ARBA00023288"/>
    </source>
</evidence>
<dbReference type="PANTHER" id="PTHR12027">
    <property type="entry name" value="WNT RELATED"/>
    <property type="match status" value="1"/>
</dbReference>
<evidence type="ECO:0000256" key="1">
    <source>
        <dbReference type="ARBA" id="ARBA00004498"/>
    </source>
</evidence>
<keyword evidence="6 9" id="KW-0879">Wnt signaling pathway</keyword>
<keyword evidence="7" id="KW-1015">Disulfide bond</keyword>
<keyword evidence="5" id="KW-0272">Extracellular matrix</keyword>
<dbReference type="GO" id="GO:0060070">
    <property type="term" value="P:canonical Wnt signaling pathway"/>
    <property type="evidence" value="ECO:0007669"/>
    <property type="project" value="TreeGrafter"/>
</dbReference>
<dbReference type="PANTHER" id="PTHR12027:SF98">
    <property type="entry name" value="PROTEIN WNT"/>
    <property type="match status" value="1"/>
</dbReference>
<dbReference type="SMART" id="SM00097">
    <property type="entry name" value="WNT1"/>
    <property type="match status" value="1"/>
</dbReference>
<evidence type="ECO:0000256" key="7">
    <source>
        <dbReference type="ARBA" id="ARBA00023157"/>
    </source>
</evidence>
<reference evidence="11" key="1">
    <citation type="submission" date="2024-06" db="EMBL/GenBank/DDBJ databases">
        <title>Combinatorial Wnt signaling landscape during brachiopod anteroposterior patterning.</title>
        <authorList>
            <person name="Vellutini B.C."/>
            <person name="Martin-Duran J.M."/>
            <person name="Borve A."/>
            <person name="Hejnol A."/>
        </authorList>
    </citation>
    <scope>NUCLEOTIDE SEQUENCE</scope>
</reference>
<dbReference type="PRINTS" id="PR01349">
    <property type="entry name" value="WNTPROTEIN"/>
</dbReference>
<dbReference type="GO" id="GO:0045165">
    <property type="term" value="P:cell fate commitment"/>
    <property type="evidence" value="ECO:0007669"/>
    <property type="project" value="TreeGrafter"/>
</dbReference>
<dbReference type="InterPro" id="IPR043158">
    <property type="entry name" value="Wnt_C"/>
</dbReference>
<feature type="signal peptide" evidence="10">
    <location>
        <begin position="1"/>
        <end position="30"/>
    </location>
</feature>
<evidence type="ECO:0000256" key="4">
    <source>
        <dbReference type="ARBA" id="ARBA00022525"/>
    </source>
</evidence>
<evidence type="ECO:0000256" key="2">
    <source>
        <dbReference type="ARBA" id="ARBA00005683"/>
    </source>
</evidence>
<proteinExistence type="evidence at transcript level"/>
<comment type="similarity">
    <text evidence="2 9">Belongs to the Wnt family.</text>
</comment>
<organism evidence="11">
    <name type="scientific">Terebratalia transversa</name>
    <name type="common">Transverse lampshell</name>
    <dbReference type="NCBI Taxonomy" id="34513"/>
    <lineage>
        <taxon>Eukaryota</taxon>
        <taxon>Metazoa</taxon>
        <taxon>Spiralia</taxon>
        <taxon>Lophotrochozoa</taxon>
        <taxon>Brachiopoda</taxon>
        <taxon>Rhynchonelliformea</taxon>
        <taxon>Rhynchonellata</taxon>
        <taxon>Terebratellidina</taxon>
        <taxon>Laqueoidea</taxon>
        <taxon>Laqueidae</taxon>
        <taxon>Terebratalia</taxon>
    </lineage>
</organism>
<feature type="chain" id="PRO_5043324634" description="Protein Wnt" evidence="10">
    <location>
        <begin position="31"/>
        <end position="439"/>
    </location>
</feature>
<evidence type="ECO:0000256" key="6">
    <source>
        <dbReference type="ARBA" id="ARBA00022687"/>
    </source>
</evidence>
<keyword evidence="8" id="KW-0449">Lipoprotein</keyword>
<keyword evidence="3 9" id="KW-0217">Developmental protein</keyword>
<dbReference type="GO" id="GO:0030182">
    <property type="term" value="P:neuron differentiation"/>
    <property type="evidence" value="ECO:0007669"/>
    <property type="project" value="TreeGrafter"/>
</dbReference>
<evidence type="ECO:0000256" key="10">
    <source>
        <dbReference type="SAM" id="SignalP"/>
    </source>
</evidence>
<dbReference type="FunFam" id="3.30.2460.20:FF:000001">
    <property type="entry name" value="Wnt homolog"/>
    <property type="match status" value="1"/>
</dbReference>
<evidence type="ECO:0000256" key="3">
    <source>
        <dbReference type="ARBA" id="ARBA00022473"/>
    </source>
</evidence>
<keyword evidence="4" id="KW-0964">Secreted</keyword>
<accession>A0AAU7EAS1</accession>
<dbReference type="PROSITE" id="PS00246">
    <property type="entry name" value="WNT1"/>
    <property type="match status" value="1"/>
</dbReference>
<dbReference type="GO" id="GO:0005109">
    <property type="term" value="F:frizzled binding"/>
    <property type="evidence" value="ECO:0007669"/>
    <property type="project" value="TreeGrafter"/>
</dbReference>
<protein>
    <recommendedName>
        <fullName evidence="9">Protein Wnt</fullName>
    </recommendedName>
</protein>
<dbReference type="InterPro" id="IPR018161">
    <property type="entry name" value="Wnt_CS"/>
</dbReference>
<dbReference type="GO" id="GO:0005125">
    <property type="term" value="F:cytokine activity"/>
    <property type="evidence" value="ECO:0007669"/>
    <property type="project" value="TreeGrafter"/>
</dbReference>
<comment type="subcellular location">
    <subcellularLocation>
        <location evidence="1 9">Secreted</location>
        <location evidence="1 9">Extracellular space</location>
        <location evidence="1 9">Extracellular matrix</location>
    </subcellularLocation>
</comment>
<sequence length="439" mass="50081">MYFHIDCTMYTPHILSMMVLIFHLVGESQGRYPYPWFQGIKLQGKTPTAYNKATTEKESVRSNLVVMNSRPTIGGKKAWILMWKKKYKQSRKLQRKINVAIPKSHSTNRNSNDILGLNIPTDPPLDANTVCKTYPLSKEQYRICVKYPDVTASAIQGIQIAIHECQHQFKAHRWNCSTLEFKNKNPQSSALLHKGFRETAFAFAISSAGVTHQVAKACSLGKLRSCGCDNNVYGKTRQFNWGGCSHNIDFGEYFGKRFLNAKEKANDIQARINIHNNRLGRLIVTRHVRRLCKCHGVSGSCELKTCWKAAPEFRYVGVKLKKKYDKALKVDATNNARGKILPVKSTYRSKRSPYTMELIYFEKSPTFCDPDPSVDSSGTTGRICNKTSTGIDRCDTLCCGRGYDMLRVTRIERCHCKFHWCCYVKCKKCESTKWVTVCK</sequence>